<dbReference type="GO" id="GO:0005886">
    <property type="term" value="C:plasma membrane"/>
    <property type="evidence" value="ECO:0007669"/>
    <property type="project" value="UniProtKB-SubCell"/>
</dbReference>
<proteinExistence type="predicted"/>
<evidence type="ECO:0000256" key="1">
    <source>
        <dbReference type="ARBA" id="ARBA00004651"/>
    </source>
</evidence>
<dbReference type="RefSeq" id="WP_149678962.1">
    <property type="nucleotide sequence ID" value="NZ_FQZP01000031.1"/>
</dbReference>
<organism evidence="10 11">
    <name type="scientific">Thermoclostridium caenicola</name>
    <dbReference type="NCBI Taxonomy" id="659425"/>
    <lineage>
        <taxon>Bacteria</taxon>
        <taxon>Bacillati</taxon>
        <taxon>Bacillota</taxon>
        <taxon>Clostridia</taxon>
        <taxon>Eubacteriales</taxon>
        <taxon>Oscillospiraceae</taxon>
        <taxon>Thermoclostridium</taxon>
    </lineage>
</organism>
<dbReference type="InterPro" id="IPR050297">
    <property type="entry name" value="LipidA_mod_glycosyltrf_83"/>
</dbReference>
<feature type="transmembrane region" description="Helical" evidence="8">
    <location>
        <begin position="423"/>
        <end position="440"/>
    </location>
</feature>
<dbReference type="GO" id="GO:0009103">
    <property type="term" value="P:lipopolysaccharide biosynthetic process"/>
    <property type="evidence" value="ECO:0007669"/>
    <property type="project" value="UniProtKB-ARBA"/>
</dbReference>
<feature type="transmembrane region" description="Helical" evidence="8">
    <location>
        <begin position="52"/>
        <end position="71"/>
    </location>
</feature>
<dbReference type="PANTHER" id="PTHR33908:SF11">
    <property type="entry name" value="MEMBRANE PROTEIN"/>
    <property type="match status" value="1"/>
</dbReference>
<feature type="transmembrane region" description="Helical" evidence="8">
    <location>
        <begin position="398"/>
        <end position="414"/>
    </location>
</feature>
<feature type="transmembrane region" description="Helical" evidence="8">
    <location>
        <begin position="130"/>
        <end position="150"/>
    </location>
</feature>
<keyword evidence="6 8" id="KW-1133">Transmembrane helix</keyword>
<dbReference type="OrthoDB" id="2787520at2"/>
<feature type="transmembrane region" description="Helical" evidence="8">
    <location>
        <begin position="230"/>
        <end position="247"/>
    </location>
</feature>
<sequence length="508" mass="58367">MILRFIKRILDALFVVFFGVLCFFMVFRVPTAIFAAYIALSLVLVYRIRSKGFVFFLALGSFLIRFAYISIVKTPLESDFKLLYEAAVLFSQGDYSFSELVYFRDWAYQTGFVIYQGLVVKLFGPDGSIWALKILNCLWNTGITLLIYLIAGNFFKERSSRLASVLYMGFVFPITFVSVLSNQHISTFFILLGLYFLMDQKLIRMKPLPRGLLAGLFIALGNIMRPDALLVMVSLAGYFLILLLRPGNGKQRLERLMQCLAVFLVYLAVNSLASQAIIRSGVNTEGLRNNNFYWKFVVGLNYEHRGGYNEDDYLLIYGSGLTEEKREELEKQVILERLGMGPKKFASLFMQKIQFFWCDSALDWSYGHILRANKVFYLLSNPVKFSDVDAVLKDLNELFIYTAMLLSLLGVFARRKEEKDDRLAIPAALLLISFVVYLLIEVQPRYAYLQQPFLFILSGMGLDFLSDRLDVSTLRMIWEKLKGKAGQESIDYKGRKNDTITRHKSMDN</sequence>
<dbReference type="EMBL" id="FQZP01000031">
    <property type="protein sequence ID" value="SHJ19817.1"/>
    <property type="molecule type" value="Genomic_DNA"/>
</dbReference>
<dbReference type="GO" id="GO:0016763">
    <property type="term" value="F:pentosyltransferase activity"/>
    <property type="evidence" value="ECO:0007669"/>
    <property type="project" value="TreeGrafter"/>
</dbReference>
<protein>
    <submittedName>
        <fullName evidence="10">Dolichyl-phosphate-mannose-protein mannosyltransferase</fullName>
    </submittedName>
</protein>
<keyword evidence="5 8" id="KW-0812">Transmembrane</keyword>
<dbReference type="AlphaFoldDB" id="A0A1M6HC92"/>
<feature type="transmembrane region" description="Helical" evidence="8">
    <location>
        <begin position="12"/>
        <end position="40"/>
    </location>
</feature>
<keyword evidence="7 8" id="KW-0472">Membrane</keyword>
<dbReference type="InterPro" id="IPR038731">
    <property type="entry name" value="RgtA/B/C-like"/>
</dbReference>
<evidence type="ECO:0000313" key="11">
    <source>
        <dbReference type="Proteomes" id="UP000324781"/>
    </source>
</evidence>
<evidence type="ECO:0000313" key="10">
    <source>
        <dbReference type="EMBL" id="SHJ19817.1"/>
    </source>
</evidence>
<evidence type="ECO:0000256" key="8">
    <source>
        <dbReference type="SAM" id="Phobius"/>
    </source>
</evidence>
<keyword evidence="2" id="KW-1003">Cell membrane</keyword>
<evidence type="ECO:0000256" key="2">
    <source>
        <dbReference type="ARBA" id="ARBA00022475"/>
    </source>
</evidence>
<evidence type="ECO:0000256" key="5">
    <source>
        <dbReference type="ARBA" id="ARBA00022692"/>
    </source>
</evidence>
<reference evidence="10 11" key="1">
    <citation type="submission" date="2016-11" db="EMBL/GenBank/DDBJ databases">
        <authorList>
            <person name="Varghese N."/>
            <person name="Submissions S."/>
        </authorList>
    </citation>
    <scope>NUCLEOTIDE SEQUENCE [LARGE SCALE GENOMIC DNA]</scope>
    <source>
        <strain evidence="10 11">DSM 19027</strain>
    </source>
</reference>
<evidence type="ECO:0000256" key="4">
    <source>
        <dbReference type="ARBA" id="ARBA00022679"/>
    </source>
</evidence>
<feature type="transmembrane region" description="Helical" evidence="8">
    <location>
        <begin position="170"/>
        <end position="196"/>
    </location>
</feature>
<dbReference type="Proteomes" id="UP000324781">
    <property type="component" value="Unassembled WGS sequence"/>
</dbReference>
<comment type="subcellular location">
    <subcellularLocation>
        <location evidence="1">Cell membrane</location>
        <topology evidence="1">Multi-pass membrane protein</topology>
    </subcellularLocation>
</comment>
<gene>
    <name evidence="10" type="ORF">SAMN05444373_103119</name>
</gene>
<dbReference type="PANTHER" id="PTHR33908">
    <property type="entry name" value="MANNOSYLTRANSFERASE YKCB-RELATED"/>
    <property type="match status" value="1"/>
</dbReference>
<feature type="domain" description="Glycosyltransferase RgtA/B/C/D-like" evidence="9">
    <location>
        <begin position="116"/>
        <end position="263"/>
    </location>
</feature>
<evidence type="ECO:0000256" key="6">
    <source>
        <dbReference type="ARBA" id="ARBA00022989"/>
    </source>
</evidence>
<dbReference type="Pfam" id="PF13231">
    <property type="entry name" value="PMT_2"/>
    <property type="match status" value="1"/>
</dbReference>
<feature type="transmembrane region" description="Helical" evidence="8">
    <location>
        <begin position="259"/>
        <end position="278"/>
    </location>
</feature>
<evidence type="ECO:0000256" key="7">
    <source>
        <dbReference type="ARBA" id="ARBA00023136"/>
    </source>
</evidence>
<name>A0A1M6HC92_9FIRM</name>
<evidence type="ECO:0000259" key="9">
    <source>
        <dbReference type="Pfam" id="PF13231"/>
    </source>
</evidence>
<evidence type="ECO:0000256" key="3">
    <source>
        <dbReference type="ARBA" id="ARBA00022676"/>
    </source>
</evidence>
<keyword evidence="3 10" id="KW-0328">Glycosyltransferase</keyword>
<accession>A0A1M6HC92</accession>
<keyword evidence="4 10" id="KW-0808">Transferase</keyword>
<keyword evidence="11" id="KW-1185">Reference proteome</keyword>